<evidence type="ECO:0000256" key="1">
    <source>
        <dbReference type="SAM" id="SignalP"/>
    </source>
</evidence>
<name>A0A8R1DHN8_CAEJA</name>
<reference evidence="3" key="2">
    <citation type="submission" date="2022-06" db="UniProtKB">
        <authorList>
            <consortium name="EnsemblMetazoa"/>
        </authorList>
    </citation>
    <scope>IDENTIFICATION</scope>
    <source>
        <strain evidence="3">DF5081</strain>
    </source>
</reference>
<dbReference type="Gene3D" id="3.40.50.1820">
    <property type="entry name" value="alpha/beta hydrolase"/>
    <property type="match status" value="1"/>
</dbReference>
<evidence type="ECO:0000313" key="4">
    <source>
        <dbReference type="Proteomes" id="UP000005237"/>
    </source>
</evidence>
<evidence type="ECO:0000259" key="2">
    <source>
        <dbReference type="Pfam" id="PF00135"/>
    </source>
</evidence>
<keyword evidence="4" id="KW-1185">Reference proteome</keyword>
<feature type="chain" id="PRO_5035842817" evidence="1">
    <location>
        <begin position="21"/>
        <end position="470"/>
    </location>
</feature>
<feature type="signal peptide" evidence="1">
    <location>
        <begin position="1"/>
        <end position="20"/>
    </location>
</feature>
<feature type="domain" description="Carboxylesterase type B" evidence="2">
    <location>
        <begin position="45"/>
        <end position="425"/>
    </location>
</feature>
<organism evidence="3 4">
    <name type="scientific">Caenorhabditis japonica</name>
    <dbReference type="NCBI Taxonomy" id="281687"/>
    <lineage>
        <taxon>Eukaryota</taxon>
        <taxon>Metazoa</taxon>
        <taxon>Ecdysozoa</taxon>
        <taxon>Nematoda</taxon>
        <taxon>Chromadorea</taxon>
        <taxon>Rhabditida</taxon>
        <taxon>Rhabditina</taxon>
        <taxon>Rhabditomorpha</taxon>
        <taxon>Rhabditoidea</taxon>
        <taxon>Rhabditidae</taxon>
        <taxon>Peloderinae</taxon>
        <taxon>Caenorhabditis</taxon>
    </lineage>
</organism>
<reference evidence="4" key="1">
    <citation type="submission" date="2010-08" db="EMBL/GenBank/DDBJ databases">
        <authorList>
            <consortium name="Caenorhabditis japonica Sequencing Consortium"/>
            <person name="Wilson R.K."/>
        </authorList>
    </citation>
    <scope>NUCLEOTIDE SEQUENCE [LARGE SCALE GENOMIC DNA]</scope>
    <source>
        <strain evidence="4">DF5081</strain>
    </source>
</reference>
<dbReference type="Pfam" id="PF00135">
    <property type="entry name" value="COesterase"/>
    <property type="match status" value="1"/>
</dbReference>
<protein>
    <submittedName>
        <fullName evidence="3">COesterase domain-containing protein</fullName>
    </submittedName>
</protein>
<dbReference type="EnsemblMetazoa" id="CJA02864a.1">
    <property type="protein sequence ID" value="CJA02864a.1"/>
    <property type="gene ID" value="WBGene00122068"/>
</dbReference>
<dbReference type="Proteomes" id="UP000005237">
    <property type="component" value="Unassembled WGS sequence"/>
</dbReference>
<sequence length="470" mass="52971">MHSAMLIAIFLTLIFPFCDLTSFDATLPPSPTGFGNDVTCESFAENFVNEGIIVVNIQYRVAALGFLTLGCSDPRIPCNIGLWDMLTAFQFVNRTISDFGGNAQDMTAWGHSAGAMAVGLHSMSPISSKFFNNFIAMSASAWPVSRYRHQNWVQSRKILQGLKCNLSDTDSNSIFECVNGTSLDDLYTAQIDTHLWPEFGDALLPDIPEKMVRENTKNQRLLTGLMTLESLYFTYLKSSPEIFPFIHRDTVEEYINSSFAVQYGIDSIGAYTALLDYYLASNVSDSAFPYFMRQRTKIDSNTGFDIPVLREVNARLSESPFVYLYYFPYFNPAQFDANFPVKATYHCHEFPYVWGLYKDNFYELNDEDEKVAKFLQNALVNFIKTGNPSSGNFTWPPADASMTHTVIQPEPTIGKDLFKSDYDFWDSMAKKFQLDIITGLPAATIETTTKNYTTHKSVLLLAIIISLIIA</sequence>
<keyword evidence="1" id="KW-0732">Signal</keyword>
<dbReference type="AlphaFoldDB" id="A0A8R1DHN8"/>
<dbReference type="InterPro" id="IPR002018">
    <property type="entry name" value="CarbesteraseB"/>
</dbReference>
<proteinExistence type="predicted"/>
<dbReference type="PANTHER" id="PTHR11559">
    <property type="entry name" value="CARBOXYLESTERASE"/>
    <property type="match status" value="1"/>
</dbReference>
<dbReference type="InterPro" id="IPR029058">
    <property type="entry name" value="AB_hydrolase_fold"/>
</dbReference>
<accession>A0A8R1DHN8</accession>
<evidence type="ECO:0000313" key="3">
    <source>
        <dbReference type="EnsemblMetazoa" id="CJA02864a.1"/>
    </source>
</evidence>
<dbReference type="InterPro" id="IPR050309">
    <property type="entry name" value="Type-B_Carboxylest/Lipase"/>
</dbReference>
<dbReference type="SUPFAM" id="SSF53474">
    <property type="entry name" value="alpha/beta-Hydrolases"/>
    <property type="match status" value="1"/>
</dbReference>